<feature type="region of interest" description="Disordered" evidence="1">
    <location>
        <begin position="132"/>
        <end position="171"/>
    </location>
</feature>
<name>A0A1E7JIA6_9ACTN</name>
<evidence type="ECO:0000313" key="3">
    <source>
        <dbReference type="Proteomes" id="UP000176087"/>
    </source>
</evidence>
<accession>A0A1E7JIA6</accession>
<dbReference type="STRING" id="933944.AN215_21255"/>
<reference evidence="2 3" key="1">
    <citation type="journal article" date="2016" name="Front. Microbiol.">
        <title>Comparative Genomics Analysis of Streptomyces Species Reveals Their Adaptation to the Marine Environment and Their Diversity at the Genomic Level.</title>
        <authorList>
            <person name="Tian X."/>
            <person name="Zhang Z."/>
            <person name="Yang T."/>
            <person name="Chen M."/>
            <person name="Li J."/>
            <person name="Chen F."/>
            <person name="Yang J."/>
            <person name="Li W."/>
            <person name="Zhang B."/>
            <person name="Zhang Z."/>
            <person name="Wu J."/>
            <person name="Zhang C."/>
            <person name="Long L."/>
            <person name="Xiao J."/>
        </authorList>
    </citation>
    <scope>NUCLEOTIDE SEQUENCE [LARGE SCALE GENOMIC DNA]</scope>
    <source>
        <strain evidence="2 3">SCSIO 10390</strain>
    </source>
</reference>
<gene>
    <name evidence="2" type="ORF">AN215_21255</name>
</gene>
<dbReference type="Gene3D" id="3.10.129.10">
    <property type="entry name" value="Hotdog Thioesterase"/>
    <property type="match status" value="1"/>
</dbReference>
<dbReference type="RefSeq" id="WP_070008967.1">
    <property type="nucleotide sequence ID" value="NZ_LJGS01000035.1"/>
</dbReference>
<dbReference type="Proteomes" id="UP000176087">
    <property type="component" value="Unassembled WGS sequence"/>
</dbReference>
<dbReference type="SUPFAM" id="SSF54637">
    <property type="entry name" value="Thioesterase/thiol ester dehydrase-isomerase"/>
    <property type="match status" value="1"/>
</dbReference>
<dbReference type="AlphaFoldDB" id="A0A1E7JIA6"/>
<evidence type="ECO:0000313" key="2">
    <source>
        <dbReference type="EMBL" id="OEU86206.1"/>
    </source>
</evidence>
<proteinExistence type="predicted"/>
<dbReference type="InterPro" id="IPR050563">
    <property type="entry name" value="4-hydroxybenzoyl-CoA_TE"/>
</dbReference>
<evidence type="ECO:0000256" key="1">
    <source>
        <dbReference type="SAM" id="MobiDB-lite"/>
    </source>
</evidence>
<protein>
    <submittedName>
        <fullName evidence="2">4-hydroxybenzoyl-CoA thioesterase</fullName>
    </submittedName>
</protein>
<dbReference type="PATRIC" id="fig|933944.5.peg.3429"/>
<sequence length="171" mass="18753">MIPDHTATVRPEWIDYNGHMNEAFYVLVFGHATDAMMIETGMGQQYREQSGCSLYTAEAHVRYLREVSEGAELTVRTRILGVDAKKVRLVLEMRAAGKKDPVATSELLMIHVDQGQGRAAPFPDPVRERFASLTENAPEWAGGSIGPVPKPQGQGQARSKDRPKSSSGAES</sequence>
<comment type="caution">
    <text evidence="2">The sequence shown here is derived from an EMBL/GenBank/DDBJ whole genome shotgun (WGS) entry which is preliminary data.</text>
</comment>
<keyword evidence="3" id="KW-1185">Reference proteome</keyword>
<dbReference type="PANTHER" id="PTHR31793">
    <property type="entry name" value="4-HYDROXYBENZOYL-COA THIOESTERASE FAMILY MEMBER"/>
    <property type="match status" value="1"/>
</dbReference>
<dbReference type="EMBL" id="LJGT01000041">
    <property type="protein sequence ID" value="OEU86206.1"/>
    <property type="molecule type" value="Genomic_DNA"/>
</dbReference>
<dbReference type="GO" id="GO:0047617">
    <property type="term" value="F:fatty acyl-CoA hydrolase activity"/>
    <property type="evidence" value="ECO:0007669"/>
    <property type="project" value="TreeGrafter"/>
</dbReference>
<dbReference type="Pfam" id="PF13279">
    <property type="entry name" value="4HBT_2"/>
    <property type="match status" value="1"/>
</dbReference>
<dbReference type="PANTHER" id="PTHR31793:SF2">
    <property type="entry name" value="BLR1345 PROTEIN"/>
    <property type="match status" value="1"/>
</dbReference>
<dbReference type="InterPro" id="IPR029069">
    <property type="entry name" value="HotDog_dom_sf"/>
</dbReference>
<dbReference type="CDD" id="cd00586">
    <property type="entry name" value="4HBT"/>
    <property type="match status" value="1"/>
</dbReference>
<organism evidence="2 3">
    <name type="scientific">Streptomyces abyssalis</name>
    <dbReference type="NCBI Taxonomy" id="933944"/>
    <lineage>
        <taxon>Bacteria</taxon>
        <taxon>Bacillati</taxon>
        <taxon>Actinomycetota</taxon>
        <taxon>Actinomycetes</taxon>
        <taxon>Kitasatosporales</taxon>
        <taxon>Streptomycetaceae</taxon>
        <taxon>Streptomyces</taxon>
    </lineage>
</organism>